<keyword evidence="2" id="KW-1185">Reference proteome</keyword>
<gene>
    <name evidence="1" type="ORF">E5331_14070</name>
</gene>
<dbReference type="EMBL" id="SRYB01000023">
    <property type="protein sequence ID" value="TGY77568.1"/>
    <property type="molecule type" value="Genomic_DNA"/>
</dbReference>
<evidence type="ECO:0000313" key="2">
    <source>
        <dbReference type="Proteomes" id="UP000306319"/>
    </source>
</evidence>
<sequence length="158" mass="18188">MKVYHGTSLVVASPLCHVGRDNLDFGKGFYVTPLLDQARSWAQSVSRKRNADPVVNIYEFDKDGYLSEAKYKSFPCYDTEWLDFVVRCRNLDPIANKYDYIDGGVANDNVIDTVRLYALGLMDLETALRRLSYHKPNHQICLKNQILLLKYLKFEGID</sequence>
<organism evidence="1 2">
    <name type="scientific">Lepagella muris</name>
    <dbReference type="NCBI Taxonomy" id="3032870"/>
    <lineage>
        <taxon>Bacteria</taxon>
        <taxon>Pseudomonadati</taxon>
        <taxon>Bacteroidota</taxon>
        <taxon>Bacteroidia</taxon>
        <taxon>Bacteroidales</taxon>
        <taxon>Muribaculaceae</taxon>
        <taxon>Lepagella</taxon>
    </lineage>
</organism>
<protein>
    <submittedName>
        <fullName evidence="1">DUF3990 domain-containing protein</fullName>
    </submittedName>
</protein>
<reference evidence="1" key="1">
    <citation type="submission" date="2019-04" db="EMBL/GenBank/DDBJ databases">
        <title>Microbes associate with the intestines of laboratory mice.</title>
        <authorList>
            <person name="Navarre W."/>
            <person name="Wong E."/>
            <person name="Huang K."/>
            <person name="Tropini C."/>
            <person name="Ng K."/>
            <person name="Yu B."/>
        </authorList>
    </citation>
    <scope>NUCLEOTIDE SEQUENCE</scope>
    <source>
        <strain evidence="1">NM04_E33</strain>
    </source>
</reference>
<evidence type="ECO:0000313" key="1">
    <source>
        <dbReference type="EMBL" id="TGY77568.1"/>
    </source>
</evidence>
<accession>A0AC61REJ6</accession>
<name>A0AC61REJ6_9BACT</name>
<dbReference type="Proteomes" id="UP000306319">
    <property type="component" value="Unassembled WGS sequence"/>
</dbReference>
<comment type="caution">
    <text evidence="1">The sequence shown here is derived from an EMBL/GenBank/DDBJ whole genome shotgun (WGS) entry which is preliminary data.</text>
</comment>
<proteinExistence type="predicted"/>